<feature type="non-terminal residue" evidence="2">
    <location>
        <position position="1"/>
    </location>
</feature>
<organism evidence="2 3">
    <name type="scientific">Lachnellula suecica</name>
    <dbReference type="NCBI Taxonomy" id="602035"/>
    <lineage>
        <taxon>Eukaryota</taxon>
        <taxon>Fungi</taxon>
        <taxon>Dikarya</taxon>
        <taxon>Ascomycota</taxon>
        <taxon>Pezizomycotina</taxon>
        <taxon>Leotiomycetes</taxon>
        <taxon>Helotiales</taxon>
        <taxon>Lachnaceae</taxon>
        <taxon>Lachnellula</taxon>
    </lineage>
</organism>
<feature type="region of interest" description="Disordered" evidence="1">
    <location>
        <begin position="1"/>
        <end position="34"/>
    </location>
</feature>
<dbReference type="GO" id="GO:0008168">
    <property type="term" value="F:methyltransferase activity"/>
    <property type="evidence" value="ECO:0007669"/>
    <property type="project" value="UniProtKB-KW"/>
</dbReference>
<keyword evidence="2" id="KW-0489">Methyltransferase</keyword>
<dbReference type="SUPFAM" id="SSF53335">
    <property type="entry name" value="S-adenosyl-L-methionine-dependent methyltransferases"/>
    <property type="match status" value="1"/>
</dbReference>
<protein>
    <submittedName>
        <fullName evidence="2">Putative methyltransferase tdiE</fullName>
    </submittedName>
</protein>
<sequence length="388" mass="43399">MEESYQTADSGMRPDFEASQADPSKPHAHSGFEGIQIDAEMSSTQTDHSHMASHIDVAQAGGLQTASGTEPYQSQSLHAPQPTQQHEASASNPGSGWSHMPKQTEGSGTPSPVEAYLPHASTAQTNVEVEDGYYPTSLHVDSEMSDTDSALGSEVQSSTMSLRESLYESVMENGREYHKYKQGQYYLPNDASEQDRLNLQHHLWTLTLDGRLQLAPVGNPQRVLDIGTGTGLWALEYAERNPSSTVIGTDLSAIQPEYVPPNCQFEIDDAEDDWTWSQRFDFVHGRMLFTCFKHPSEIFHRAFAALNPGGWMEMQDVLFDYDSIDGSGENTTIKAWNTKLHEGARIIGRDWRCTANYARWMEEAGFESVVERRFAWPSNTWPKGRKQK</sequence>
<feature type="region of interest" description="Disordered" evidence="1">
    <location>
        <begin position="63"/>
        <end position="115"/>
    </location>
</feature>
<dbReference type="Proteomes" id="UP000469558">
    <property type="component" value="Unassembled WGS sequence"/>
</dbReference>
<dbReference type="CDD" id="cd02440">
    <property type="entry name" value="AdoMet_MTases"/>
    <property type="match status" value="1"/>
</dbReference>
<keyword evidence="3" id="KW-1185">Reference proteome</keyword>
<gene>
    <name evidence="2" type="primary">tdiE_1</name>
    <name evidence="2" type="ORF">LSUE1_G007003</name>
</gene>
<accession>A0A8T9C218</accession>
<dbReference type="OrthoDB" id="2013972at2759"/>
<comment type="caution">
    <text evidence="2">The sequence shown here is derived from an EMBL/GenBank/DDBJ whole genome shotgun (WGS) entry which is preliminary data.</text>
</comment>
<evidence type="ECO:0000256" key="1">
    <source>
        <dbReference type="SAM" id="MobiDB-lite"/>
    </source>
</evidence>
<dbReference type="AlphaFoldDB" id="A0A8T9C218"/>
<dbReference type="InterPro" id="IPR029063">
    <property type="entry name" value="SAM-dependent_MTases_sf"/>
</dbReference>
<dbReference type="PANTHER" id="PTHR43591:SF102">
    <property type="entry name" value="S-ADENOSYL-L-METHIONINE-DEPENDENT METHYLTRANSFERASE"/>
    <property type="match status" value="1"/>
</dbReference>
<name>A0A8T9C218_9HELO</name>
<dbReference type="Pfam" id="PF13489">
    <property type="entry name" value="Methyltransf_23"/>
    <property type="match status" value="1"/>
</dbReference>
<keyword evidence="2" id="KW-0808">Transferase</keyword>
<dbReference type="PANTHER" id="PTHR43591">
    <property type="entry name" value="METHYLTRANSFERASE"/>
    <property type="match status" value="1"/>
</dbReference>
<dbReference type="GO" id="GO:0032259">
    <property type="term" value="P:methylation"/>
    <property type="evidence" value="ECO:0007669"/>
    <property type="project" value="UniProtKB-KW"/>
</dbReference>
<dbReference type="EMBL" id="QGMK01001760">
    <property type="protein sequence ID" value="TVY64307.1"/>
    <property type="molecule type" value="Genomic_DNA"/>
</dbReference>
<proteinExistence type="predicted"/>
<feature type="compositionally biased region" description="Polar residues" evidence="1">
    <location>
        <begin position="63"/>
        <end position="95"/>
    </location>
</feature>
<evidence type="ECO:0000313" key="3">
    <source>
        <dbReference type="Proteomes" id="UP000469558"/>
    </source>
</evidence>
<reference evidence="2 3" key="1">
    <citation type="submission" date="2018-05" db="EMBL/GenBank/DDBJ databases">
        <title>Genome sequencing and assembly of the regulated plant pathogen Lachnellula willkommii and related sister species for the development of diagnostic species identification markers.</title>
        <authorList>
            <person name="Giroux E."/>
            <person name="Bilodeau G."/>
        </authorList>
    </citation>
    <scope>NUCLEOTIDE SEQUENCE [LARGE SCALE GENOMIC DNA]</scope>
    <source>
        <strain evidence="2 3">CBS 268.59</strain>
    </source>
</reference>
<evidence type="ECO:0000313" key="2">
    <source>
        <dbReference type="EMBL" id="TVY64307.1"/>
    </source>
</evidence>
<dbReference type="Gene3D" id="3.40.50.150">
    <property type="entry name" value="Vaccinia Virus protein VP39"/>
    <property type="match status" value="1"/>
</dbReference>